<keyword evidence="2" id="KW-1185">Reference proteome</keyword>
<reference evidence="1" key="1">
    <citation type="submission" date="2021-06" db="EMBL/GenBank/DDBJ databases">
        <title>Parelaphostrongylus tenuis whole genome reference sequence.</title>
        <authorList>
            <person name="Garwood T.J."/>
            <person name="Larsen P.A."/>
            <person name="Fountain-Jones N.M."/>
            <person name="Garbe J.R."/>
            <person name="Macchietto M.G."/>
            <person name="Kania S.A."/>
            <person name="Gerhold R.W."/>
            <person name="Richards J.E."/>
            <person name="Wolf T.M."/>
        </authorList>
    </citation>
    <scope>NUCLEOTIDE SEQUENCE</scope>
    <source>
        <strain evidence="1">MNPRO001-30</strain>
        <tissue evidence="1">Meninges</tissue>
    </source>
</reference>
<dbReference type="EMBL" id="JAHQIW010001835">
    <property type="protein sequence ID" value="KAJ1353757.1"/>
    <property type="molecule type" value="Genomic_DNA"/>
</dbReference>
<sequence length="67" mass="7823">MNALDRGNKLGTITHCVRSYPIRLHMFFMSHYGVEDADDYVEEGMLNVGLPQYVYEALWSRLRHSSM</sequence>
<protein>
    <submittedName>
        <fullName evidence="1">Uncharacterized protein</fullName>
    </submittedName>
</protein>
<dbReference type="Proteomes" id="UP001196413">
    <property type="component" value="Unassembled WGS sequence"/>
</dbReference>
<gene>
    <name evidence="1" type="ORF">KIN20_010471</name>
</gene>
<evidence type="ECO:0000313" key="1">
    <source>
        <dbReference type="EMBL" id="KAJ1353757.1"/>
    </source>
</evidence>
<evidence type="ECO:0000313" key="2">
    <source>
        <dbReference type="Proteomes" id="UP001196413"/>
    </source>
</evidence>
<accession>A0AAD5QK99</accession>
<proteinExistence type="predicted"/>
<dbReference type="AlphaFoldDB" id="A0AAD5QK99"/>
<organism evidence="1 2">
    <name type="scientific">Parelaphostrongylus tenuis</name>
    <name type="common">Meningeal worm</name>
    <dbReference type="NCBI Taxonomy" id="148309"/>
    <lineage>
        <taxon>Eukaryota</taxon>
        <taxon>Metazoa</taxon>
        <taxon>Ecdysozoa</taxon>
        <taxon>Nematoda</taxon>
        <taxon>Chromadorea</taxon>
        <taxon>Rhabditida</taxon>
        <taxon>Rhabditina</taxon>
        <taxon>Rhabditomorpha</taxon>
        <taxon>Strongyloidea</taxon>
        <taxon>Metastrongylidae</taxon>
        <taxon>Parelaphostrongylus</taxon>
    </lineage>
</organism>
<name>A0AAD5QK99_PARTN</name>
<comment type="caution">
    <text evidence="1">The sequence shown here is derived from an EMBL/GenBank/DDBJ whole genome shotgun (WGS) entry which is preliminary data.</text>
</comment>